<dbReference type="PROSITE" id="PS51747">
    <property type="entry name" value="CYT_DCMP_DEAMINASES_2"/>
    <property type="match status" value="1"/>
</dbReference>
<accession>A0A5E8HHY5</accession>
<evidence type="ECO:0000313" key="2">
    <source>
        <dbReference type="EMBL" id="EOQ90477.1"/>
    </source>
</evidence>
<comment type="caution">
    <text evidence="2">The sequence shown here is derived from an EMBL/GenBank/DDBJ whole genome shotgun (WGS) entry which is preliminary data.</text>
</comment>
<dbReference type="InterPro" id="IPR002125">
    <property type="entry name" value="CMP_dCMP_dom"/>
</dbReference>
<protein>
    <submittedName>
        <fullName evidence="2">Cytidine and deoxycytidylate deaminase zinc-binding region</fullName>
    </submittedName>
</protein>
<dbReference type="STRING" id="1249483.LEP1GSC202_3681"/>
<dbReference type="Gene3D" id="3.40.430.10">
    <property type="entry name" value="Dihydrofolate Reductase, subunit A"/>
    <property type="match status" value="1"/>
</dbReference>
<evidence type="ECO:0000313" key="3">
    <source>
        <dbReference type="Proteomes" id="UP000013996"/>
    </source>
</evidence>
<feature type="domain" description="CMP/dCMP-type deaminase" evidence="1">
    <location>
        <begin position="6"/>
        <end position="157"/>
    </location>
</feature>
<dbReference type="EMBL" id="AOGX02000008">
    <property type="protein sequence ID" value="EOQ90477.1"/>
    <property type="molecule type" value="Genomic_DNA"/>
</dbReference>
<dbReference type="InterPro" id="IPR016193">
    <property type="entry name" value="Cytidine_deaminase-like"/>
</dbReference>
<sequence>MDVGKKKELYSLHSLLGFLAMGKTGGNPPVSAILTNSDGEVLGKAHTQGFGGNHAERELFASLEKNNPRNQINEQVNLSKERYIGSDGSKPNTPSVFSDSILSVSLEPCTHFGKTPPCRDLVLESKPKELLIGWKDPNPLVLSGDWKPYQEKGISVRLDPVLANTSLPYLQGFIKRMKTGFPWVWIKSVTSKEGNFASSLYQKERVNGEEADLFLQMLRAKFDAIAVGPNTVFTDEPSLHFRITDSMIQNAGIPIRETELVPFFDAKTNFLSAISQWAKETLSLHLLEGEKYQPYRVFILDPNRLPSETFWQKQRDLTDTFGKKLCVFFLLVASDPNGSKGIVLPDGLKNQMETLSSYPIFPLGKEDGGFFLKTLGNLGINTLLCEAGSFFPSFLQNSLTEEDSILEIRNDKKSLPDGIPFSYIEEPILSEFRIGSNSLFIRNPKRSL</sequence>
<dbReference type="SUPFAM" id="SSF53927">
    <property type="entry name" value="Cytidine deaminase-like"/>
    <property type="match status" value="1"/>
</dbReference>
<evidence type="ECO:0000259" key="1">
    <source>
        <dbReference type="PROSITE" id="PS51747"/>
    </source>
</evidence>
<dbReference type="RefSeq" id="WP_015675802.1">
    <property type="nucleotide sequence ID" value="NZ_AOGX02000008.1"/>
</dbReference>
<gene>
    <name evidence="2" type="ORF">LEP1GSC202_3681</name>
</gene>
<dbReference type="Gene3D" id="3.40.140.10">
    <property type="entry name" value="Cytidine Deaminase, domain 2"/>
    <property type="match status" value="1"/>
</dbReference>
<dbReference type="InterPro" id="IPR024072">
    <property type="entry name" value="DHFR-like_dom_sf"/>
</dbReference>
<proteinExistence type="predicted"/>
<dbReference type="SUPFAM" id="SSF53597">
    <property type="entry name" value="Dihydrofolate reductase-like"/>
    <property type="match status" value="1"/>
</dbReference>
<organism evidence="2 3">
    <name type="scientific">Leptospira yanagawae serovar Saopaulo str. Sao Paulo = ATCC 700523</name>
    <dbReference type="NCBI Taxonomy" id="1249483"/>
    <lineage>
        <taxon>Bacteria</taxon>
        <taxon>Pseudomonadati</taxon>
        <taxon>Spirochaetota</taxon>
        <taxon>Spirochaetia</taxon>
        <taxon>Leptospirales</taxon>
        <taxon>Leptospiraceae</taxon>
        <taxon>Leptospira</taxon>
    </lineage>
</organism>
<dbReference type="GO" id="GO:0003824">
    <property type="term" value="F:catalytic activity"/>
    <property type="evidence" value="ECO:0007669"/>
    <property type="project" value="InterPro"/>
</dbReference>
<dbReference type="OrthoDB" id="9800865at2"/>
<dbReference type="AlphaFoldDB" id="A0A5E8HHY5"/>
<dbReference type="Proteomes" id="UP000013996">
    <property type="component" value="Unassembled WGS sequence"/>
</dbReference>
<name>A0A5E8HHY5_9LEPT</name>
<reference evidence="2 3" key="1">
    <citation type="submission" date="2013-04" db="EMBL/GenBank/DDBJ databases">
        <authorList>
            <person name="Harkins D.M."/>
            <person name="Durkin A.S."/>
            <person name="Brinkac L.M."/>
            <person name="Haft D.H."/>
            <person name="Selengut J.D."/>
            <person name="Sanka R."/>
            <person name="DePew J."/>
            <person name="Purushe J."/>
            <person name="Hartskeerl R.A."/>
            <person name="Ahmed A."/>
            <person name="van der Linden H."/>
            <person name="Goris M.G.A."/>
            <person name="Vinetz J.M."/>
            <person name="Sutton G.G."/>
            <person name="Nierman W.C."/>
            <person name="Fouts D.E."/>
        </authorList>
    </citation>
    <scope>NUCLEOTIDE SEQUENCE [LARGE SCALE GENOMIC DNA]</scope>
    <source>
        <strain evidence="2 3">Sao Paulo</strain>
    </source>
</reference>